<dbReference type="SUPFAM" id="SSF88723">
    <property type="entry name" value="PIN domain-like"/>
    <property type="match status" value="1"/>
</dbReference>
<reference evidence="1" key="1">
    <citation type="submission" date="2012-03" db="EMBL/GenBank/DDBJ databases">
        <title>Functional metagenomics reveals considerable lignocellulase gene clusters in the gut microbiome of a wood-feeding higher termite.</title>
        <authorList>
            <person name="Liu N."/>
        </authorList>
    </citation>
    <scope>NUCLEOTIDE SEQUENCE</scope>
</reference>
<dbReference type="PROSITE" id="PS51257">
    <property type="entry name" value="PROKAR_LIPOPROTEIN"/>
    <property type="match status" value="1"/>
</dbReference>
<evidence type="ECO:0000313" key="1">
    <source>
        <dbReference type="EMBL" id="AGS51630.1"/>
    </source>
</evidence>
<dbReference type="AlphaFoldDB" id="A0A806KJK6"/>
<evidence type="ECO:0008006" key="2">
    <source>
        <dbReference type="Google" id="ProtNLM"/>
    </source>
</evidence>
<proteinExistence type="predicted"/>
<protein>
    <recommendedName>
        <fullName evidence="2">PIN domain-containing protein</fullName>
    </recommendedName>
</protein>
<name>A0A806KJK6_9BACT</name>
<dbReference type="InterPro" id="IPR029060">
    <property type="entry name" value="PIN-like_dom_sf"/>
</dbReference>
<organism evidence="1">
    <name type="scientific">uncultured bacterium contig00017</name>
    <dbReference type="NCBI Taxonomy" id="1181508"/>
    <lineage>
        <taxon>Bacteria</taxon>
        <taxon>environmental samples</taxon>
    </lineage>
</organism>
<accession>A0A806KJK6</accession>
<dbReference type="EMBL" id="JQ844166">
    <property type="protein sequence ID" value="AGS51630.1"/>
    <property type="molecule type" value="Genomic_DNA"/>
</dbReference>
<sequence length="56" mass="6511">MKTGIKKKDAVHLACSVIAGCDYFITTDKRLTNYKTDNIQIVNPIEFVKIWREQHD</sequence>